<protein>
    <submittedName>
        <fullName evidence="1">Uncharacterized protein</fullName>
    </submittedName>
</protein>
<proteinExistence type="predicted"/>
<feature type="non-terminal residue" evidence="1">
    <location>
        <position position="31"/>
    </location>
</feature>
<feature type="non-terminal residue" evidence="1">
    <location>
        <position position="1"/>
    </location>
</feature>
<name>A0A382MA37_9ZZZZ</name>
<accession>A0A382MA37</accession>
<dbReference type="AlphaFoldDB" id="A0A382MA37"/>
<organism evidence="1">
    <name type="scientific">marine metagenome</name>
    <dbReference type="NCBI Taxonomy" id="408172"/>
    <lineage>
        <taxon>unclassified sequences</taxon>
        <taxon>metagenomes</taxon>
        <taxon>ecological metagenomes</taxon>
    </lineage>
</organism>
<evidence type="ECO:0000313" key="1">
    <source>
        <dbReference type="EMBL" id="SVC45706.1"/>
    </source>
</evidence>
<reference evidence="1" key="1">
    <citation type="submission" date="2018-05" db="EMBL/GenBank/DDBJ databases">
        <authorList>
            <person name="Lanie J.A."/>
            <person name="Ng W.-L."/>
            <person name="Kazmierczak K.M."/>
            <person name="Andrzejewski T.M."/>
            <person name="Davidsen T.M."/>
            <person name="Wayne K.J."/>
            <person name="Tettelin H."/>
            <person name="Glass J.I."/>
            <person name="Rusch D."/>
            <person name="Podicherti R."/>
            <person name="Tsui H.-C.T."/>
            <person name="Winkler M.E."/>
        </authorList>
    </citation>
    <scope>NUCLEOTIDE SEQUENCE</scope>
</reference>
<gene>
    <name evidence="1" type="ORF">METZ01_LOCUS298560</name>
</gene>
<sequence>VGIDVQNVALGESLYLIMFLAWNQNLNFVPI</sequence>
<dbReference type="EMBL" id="UINC01092270">
    <property type="protein sequence ID" value="SVC45706.1"/>
    <property type="molecule type" value="Genomic_DNA"/>
</dbReference>